<keyword evidence="2" id="KW-0472">Membrane</keyword>
<reference evidence="3 4" key="1">
    <citation type="submission" date="2016-10" db="EMBL/GenBank/DDBJ databases">
        <title>Draft genome sequences of four alkaliphilic bacteria belonging to the Anaerobacillus genus.</title>
        <authorList>
            <person name="Bassil N.M."/>
            <person name="Lloyd J.R."/>
        </authorList>
    </citation>
    <scope>NUCLEOTIDE SEQUENCE [LARGE SCALE GENOMIC DNA]</scope>
    <source>
        <strain evidence="3 4">DSM 22531</strain>
    </source>
</reference>
<dbReference type="RefSeq" id="WP_071388617.1">
    <property type="nucleotide sequence ID" value="NZ_MLQS01000001.1"/>
</dbReference>
<accession>A0A1S2MDV8</accession>
<evidence type="ECO:0000256" key="2">
    <source>
        <dbReference type="SAM" id="Phobius"/>
    </source>
</evidence>
<protein>
    <submittedName>
        <fullName evidence="3">Uncharacterized protein</fullName>
    </submittedName>
</protein>
<keyword evidence="4" id="KW-1185">Reference proteome</keyword>
<dbReference type="OrthoDB" id="2974739at2"/>
<feature type="compositionally biased region" description="Acidic residues" evidence="1">
    <location>
        <begin position="1"/>
        <end position="22"/>
    </location>
</feature>
<organism evidence="3 4">
    <name type="scientific">Anaerobacillus alkalidiazotrophicus</name>
    <dbReference type="NCBI Taxonomy" id="472963"/>
    <lineage>
        <taxon>Bacteria</taxon>
        <taxon>Bacillati</taxon>
        <taxon>Bacillota</taxon>
        <taxon>Bacilli</taxon>
        <taxon>Bacillales</taxon>
        <taxon>Bacillaceae</taxon>
        <taxon>Anaerobacillus</taxon>
    </lineage>
</organism>
<dbReference type="STRING" id="472963.BKP45_05055"/>
<sequence>MEEEQVVETTETESTDENEQTESEVNYELTPDDESGLVWISDISRTKETIFYNPKGDIHVIHEVTLGDIATITLLSAMLIFIVVDRVIRR</sequence>
<gene>
    <name evidence="3" type="ORF">BKP45_05055</name>
</gene>
<dbReference type="EMBL" id="MLQS01000001">
    <property type="protein sequence ID" value="OIJ22047.1"/>
    <property type="molecule type" value="Genomic_DNA"/>
</dbReference>
<dbReference type="Proteomes" id="UP000180057">
    <property type="component" value="Unassembled WGS sequence"/>
</dbReference>
<feature type="transmembrane region" description="Helical" evidence="2">
    <location>
        <begin position="69"/>
        <end position="88"/>
    </location>
</feature>
<evidence type="ECO:0000313" key="3">
    <source>
        <dbReference type="EMBL" id="OIJ22047.1"/>
    </source>
</evidence>
<keyword evidence="2" id="KW-0812">Transmembrane</keyword>
<name>A0A1S2MDV8_9BACI</name>
<evidence type="ECO:0000313" key="4">
    <source>
        <dbReference type="Proteomes" id="UP000180057"/>
    </source>
</evidence>
<proteinExistence type="predicted"/>
<feature type="region of interest" description="Disordered" evidence="1">
    <location>
        <begin position="1"/>
        <end position="30"/>
    </location>
</feature>
<evidence type="ECO:0000256" key="1">
    <source>
        <dbReference type="SAM" id="MobiDB-lite"/>
    </source>
</evidence>
<dbReference type="AlphaFoldDB" id="A0A1S2MDV8"/>
<comment type="caution">
    <text evidence="3">The sequence shown here is derived from an EMBL/GenBank/DDBJ whole genome shotgun (WGS) entry which is preliminary data.</text>
</comment>
<keyword evidence="2" id="KW-1133">Transmembrane helix</keyword>